<sequence length="205" mass="24353">MRYFRNAFLLFFMTLFFVSCSKHPFSKQTPKTREQIRQEEANKKREETLNALRQFRLIYINTPVFRFYDYGTIKTDKDHNIEVTLYKLSQRVGDIYMTKRNICFSQKCSAKWIAARDLFGKVSYGDLFDDIVLGRDIFKGLGKRHLTPEYVIQRFQKSGEIILYERKNGLISFQNLTQKIAIRIEPYEPSLQDLEDNENADSELQ</sequence>
<name>A0A024C026_HELPX</name>
<feature type="chain" id="PRO_5044051066" description="Lipoprotein" evidence="1">
    <location>
        <begin position="22"/>
        <end position="205"/>
    </location>
</feature>
<evidence type="ECO:0000256" key="1">
    <source>
        <dbReference type="SAM" id="SignalP"/>
    </source>
</evidence>
<dbReference type="EMBL" id="JAXMRN010000006">
    <property type="protein sequence ID" value="MDZ7550601.1"/>
    <property type="molecule type" value="Genomic_DNA"/>
</dbReference>
<evidence type="ECO:0000313" key="3">
    <source>
        <dbReference type="Proteomes" id="UP001294612"/>
    </source>
</evidence>
<reference evidence="2" key="1">
    <citation type="submission" date="2023-10" db="EMBL/GenBank/DDBJ databases">
        <title>First insite into the whole-genome sequence variations in clarithromycin resistant Helicobacter pylori clinical isolates in Russia.</title>
        <authorList>
            <person name="Starkova D.A."/>
            <person name="Svarval A.V."/>
            <person name="Polev D.E."/>
            <person name="Saitova A.T."/>
            <person name="Gladyshev N.S."/>
            <person name="Egorova S.A."/>
        </authorList>
    </citation>
    <scope>NUCLEOTIDE SEQUENCE</scope>
    <source>
        <strain evidence="2">HP290</strain>
    </source>
</reference>
<keyword evidence="1" id="KW-0732">Signal</keyword>
<protein>
    <recommendedName>
        <fullName evidence="4">Lipoprotein</fullName>
    </recommendedName>
</protein>
<organism evidence="2 3">
    <name type="scientific">Helicobacter pylori</name>
    <name type="common">Campylobacter pylori</name>
    <dbReference type="NCBI Taxonomy" id="210"/>
    <lineage>
        <taxon>Bacteria</taxon>
        <taxon>Pseudomonadati</taxon>
        <taxon>Campylobacterota</taxon>
        <taxon>Epsilonproteobacteria</taxon>
        <taxon>Campylobacterales</taxon>
        <taxon>Helicobacteraceae</taxon>
        <taxon>Helicobacter</taxon>
    </lineage>
</organism>
<dbReference type="Proteomes" id="UP001294612">
    <property type="component" value="Unassembled WGS sequence"/>
</dbReference>
<evidence type="ECO:0008006" key="4">
    <source>
        <dbReference type="Google" id="ProtNLM"/>
    </source>
</evidence>
<comment type="caution">
    <text evidence="2">The sequence shown here is derived from an EMBL/GenBank/DDBJ whole genome shotgun (WGS) entry which is preliminary data.</text>
</comment>
<feature type="signal peptide" evidence="1">
    <location>
        <begin position="1"/>
        <end position="21"/>
    </location>
</feature>
<proteinExistence type="predicted"/>
<evidence type="ECO:0000313" key="2">
    <source>
        <dbReference type="EMBL" id="MDZ7550601.1"/>
    </source>
</evidence>
<accession>A0A024C026</accession>
<dbReference type="AlphaFoldDB" id="A0A024C026"/>
<gene>
    <name evidence="2" type="ORF">RGC63_02610</name>
</gene>
<dbReference type="RefSeq" id="WP_023526186.1">
    <property type="nucleotide sequence ID" value="NZ_BSLL01000003.1"/>
</dbReference>
<dbReference type="PROSITE" id="PS51257">
    <property type="entry name" value="PROKAR_LIPOPROTEIN"/>
    <property type="match status" value="1"/>
</dbReference>